<dbReference type="GeneID" id="28837802"/>
<dbReference type="Proteomes" id="UP000091956">
    <property type="component" value="Unassembled WGS sequence"/>
</dbReference>
<keyword evidence="3" id="KW-1185">Reference proteome</keyword>
<gene>
    <name evidence="2" type="ORF">VE01_04416</name>
</gene>
<reference evidence="2 3" key="1">
    <citation type="submission" date="2016-03" db="EMBL/GenBank/DDBJ databases">
        <title>Comparative genomics of Pseudogymnoascus destructans, the fungus causing white-nose syndrome of bats.</title>
        <authorList>
            <person name="Palmer J.M."/>
            <person name="Drees K.P."/>
            <person name="Foster J.T."/>
            <person name="Lindner D.L."/>
        </authorList>
    </citation>
    <scope>NUCLEOTIDE SEQUENCE [LARGE SCALE GENOMIC DNA]</scope>
    <source>
        <strain evidence="2 3">UAMH 10579</strain>
    </source>
</reference>
<feature type="compositionally biased region" description="Basic residues" evidence="1">
    <location>
        <begin position="299"/>
        <end position="309"/>
    </location>
</feature>
<dbReference type="AlphaFoldDB" id="A0A1B8GNL7"/>
<dbReference type="OrthoDB" id="3439825at2759"/>
<dbReference type="EMBL" id="KV460222">
    <property type="protein sequence ID" value="OBT97443.1"/>
    <property type="molecule type" value="Genomic_DNA"/>
</dbReference>
<evidence type="ECO:0000313" key="2">
    <source>
        <dbReference type="EMBL" id="OBT97443.1"/>
    </source>
</evidence>
<reference evidence="3" key="2">
    <citation type="journal article" date="2018" name="Nat. Commun.">
        <title>Extreme sensitivity to ultraviolet light in the fungal pathogen causing white-nose syndrome of bats.</title>
        <authorList>
            <person name="Palmer J.M."/>
            <person name="Drees K.P."/>
            <person name="Foster J.T."/>
            <person name="Lindner D.L."/>
        </authorList>
    </citation>
    <scope>NUCLEOTIDE SEQUENCE [LARGE SCALE GENOMIC DNA]</scope>
    <source>
        <strain evidence="3">UAMH 10579</strain>
    </source>
</reference>
<evidence type="ECO:0000256" key="1">
    <source>
        <dbReference type="SAM" id="MobiDB-lite"/>
    </source>
</evidence>
<feature type="region of interest" description="Disordered" evidence="1">
    <location>
        <begin position="281"/>
        <end position="322"/>
    </location>
</feature>
<protein>
    <submittedName>
        <fullName evidence="2">Uncharacterized protein</fullName>
    </submittedName>
</protein>
<dbReference type="RefSeq" id="XP_018131176.1">
    <property type="nucleotide sequence ID" value="XM_018273890.1"/>
</dbReference>
<evidence type="ECO:0000313" key="3">
    <source>
        <dbReference type="Proteomes" id="UP000091956"/>
    </source>
</evidence>
<name>A0A1B8GNL7_9PEZI</name>
<dbReference type="STRING" id="342668.A0A1B8GNL7"/>
<feature type="compositionally biased region" description="Low complexity" evidence="1">
    <location>
        <begin position="17"/>
        <end position="32"/>
    </location>
</feature>
<proteinExistence type="predicted"/>
<feature type="region of interest" description="Disordered" evidence="1">
    <location>
        <begin position="1"/>
        <end position="45"/>
    </location>
</feature>
<accession>A0A1B8GNL7</accession>
<organism evidence="2 3">
    <name type="scientific">Pseudogymnoascus verrucosus</name>
    <dbReference type="NCBI Taxonomy" id="342668"/>
    <lineage>
        <taxon>Eukaryota</taxon>
        <taxon>Fungi</taxon>
        <taxon>Dikarya</taxon>
        <taxon>Ascomycota</taxon>
        <taxon>Pezizomycotina</taxon>
        <taxon>Leotiomycetes</taxon>
        <taxon>Thelebolales</taxon>
        <taxon>Thelebolaceae</taxon>
        <taxon>Pseudogymnoascus</taxon>
    </lineage>
</organism>
<sequence>MAEEVSPSPLPRPQPESQPRSRSNQSQPRNQPTSNPNHPQADPVFPTMDLFRATIARLEKAKKAGTWVPPMMGAGLAYDLTPAPEFISMGIFIDLNQPQPGEKPQPPKNKEHASTILPVLCMKLAKATELFYHTMPDHEMRDCLPKYAKTWGYLYRFFSRKIHEHVSAVSRATLDRGFQLTCTIVAGAMQNGGFYEMMNQSNEVQRALVINGLFKPRHMWYLFRDQFKAVSFPFIFHNGEKTPISRIRAGKAIIKANYLDVPYHGHARGIVKSLRRLSASPDFKDMVRRQSGGGDKGGGKKGTRAKKRKEKEDGHGIAKRSK</sequence>